<keyword evidence="4" id="KW-0238">DNA-binding</keyword>
<name>A0ABX2ICL3_9RHOO</name>
<evidence type="ECO:0000256" key="2">
    <source>
        <dbReference type="ARBA" id="ARBA00010610"/>
    </source>
</evidence>
<feature type="domain" description="DNA-binding protein H-NS-like C-terminal" evidence="5">
    <location>
        <begin position="77"/>
        <end position="122"/>
    </location>
</feature>
<dbReference type="InterPro" id="IPR037150">
    <property type="entry name" value="H-NS_C_dom_sf"/>
</dbReference>
<dbReference type="PANTHER" id="PTHR38097:SF2">
    <property type="entry name" value="DNA-BINDING PROTEIN STPA"/>
    <property type="match status" value="1"/>
</dbReference>
<comment type="similarity">
    <text evidence="2">Belongs to the histone-like protein H-NS family.</text>
</comment>
<gene>
    <name evidence="6" type="ORF">HJ583_003630</name>
</gene>
<dbReference type="InterPro" id="IPR027444">
    <property type="entry name" value="H-NS_C_dom"/>
</dbReference>
<organism evidence="6 7">
    <name type="scientific">Uliginosibacterium aquaticum</name>
    <dbReference type="NCBI Taxonomy" id="2731212"/>
    <lineage>
        <taxon>Bacteria</taxon>
        <taxon>Pseudomonadati</taxon>
        <taxon>Pseudomonadota</taxon>
        <taxon>Betaproteobacteria</taxon>
        <taxon>Rhodocyclales</taxon>
        <taxon>Zoogloeaceae</taxon>
        <taxon>Uliginosibacterium</taxon>
    </lineage>
</organism>
<reference evidence="6 7" key="1">
    <citation type="submission" date="2020-06" db="EMBL/GenBank/DDBJ databases">
        <title>Draft genome of Uliginosibacterium sp. IMCC34675.</title>
        <authorList>
            <person name="Song J."/>
        </authorList>
    </citation>
    <scope>NUCLEOTIDE SEQUENCE [LARGE SCALE GENOMIC DNA]</scope>
    <source>
        <strain evidence="6 7">IMCC34675</strain>
    </source>
</reference>
<dbReference type="Pfam" id="PF00816">
    <property type="entry name" value="Histone_HNS"/>
    <property type="match status" value="1"/>
</dbReference>
<comment type="caution">
    <text evidence="6">The sequence shown here is derived from an EMBL/GenBank/DDBJ whole genome shotgun (WGS) entry which is preliminary data.</text>
</comment>
<accession>A0ABX2ICL3</accession>
<dbReference type="Gene3D" id="4.10.430.10">
    <property type="entry name" value="Histone-like protein H-NS, C-terminal domain"/>
    <property type="match status" value="1"/>
</dbReference>
<evidence type="ECO:0000256" key="3">
    <source>
        <dbReference type="ARBA" id="ARBA00022490"/>
    </source>
</evidence>
<evidence type="ECO:0000256" key="4">
    <source>
        <dbReference type="ARBA" id="ARBA00023125"/>
    </source>
</evidence>
<dbReference type="Proteomes" id="UP000778523">
    <property type="component" value="Unassembled WGS sequence"/>
</dbReference>
<dbReference type="EMBL" id="JABCSC020000001">
    <property type="protein sequence ID" value="NSL54108.1"/>
    <property type="molecule type" value="Genomic_DNA"/>
</dbReference>
<comment type="subcellular location">
    <subcellularLocation>
        <location evidence="1">Cytoplasm</location>
        <location evidence="1">Nucleoid</location>
    </subcellularLocation>
</comment>
<dbReference type="SUPFAM" id="SSF81273">
    <property type="entry name" value="H-NS histone-like proteins"/>
    <property type="match status" value="1"/>
</dbReference>
<sequence>MLLTKSQLNKATDKDLSQAAEAIKAEITKRASNSKEKAMKELKAVAAKHGISLDALLGGKPAKAGAAPKAPRAKKAGKVRAKVAAKYANPADASQTWTGRGRKPLWVADALAAGQSLESLTIKA</sequence>
<dbReference type="SMART" id="SM00528">
    <property type="entry name" value="HNS"/>
    <property type="match status" value="1"/>
</dbReference>
<protein>
    <submittedName>
        <fullName evidence="6">H-NS histone family protein</fullName>
    </submittedName>
</protein>
<evidence type="ECO:0000259" key="5">
    <source>
        <dbReference type="SMART" id="SM00528"/>
    </source>
</evidence>
<evidence type="ECO:0000313" key="7">
    <source>
        <dbReference type="Proteomes" id="UP000778523"/>
    </source>
</evidence>
<dbReference type="PANTHER" id="PTHR38097">
    <property type="match status" value="1"/>
</dbReference>
<evidence type="ECO:0000313" key="6">
    <source>
        <dbReference type="EMBL" id="NSL54108.1"/>
    </source>
</evidence>
<evidence type="ECO:0000256" key="1">
    <source>
        <dbReference type="ARBA" id="ARBA00004453"/>
    </source>
</evidence>
<keyword evidence="3" id="KW-0963">Cytoplasm</keyword>
<proteinExistence type="inferred from homology"/>
<dbReference type="RefSeq" id="WP_101941487.1">
    <property type="nucleotide sequence ID" value="NZ_JABCSC020000001.1"/>
</dbReference>
<keyword evidence="7" id="KW-1185">Reference proteome</keyword>